<dbReference type="Gene3D" id="1.20.120.580">
    <property type="entry name" value="bsu32300-like"/>
    <property type="match status" value="1"/>
</dbReference>
<evidence type="ECO:0000256" key="2">
    <source>
        <dbReference type="ARBA" id="ARBA00022722"/>
    </source>
</evidence>
<dbReference type="GO" id="GO:0110001">
    <property type="term" value="C:toxin-antitoxin complex"/>
    <property type="evidence" value="ECO:0007669"/>
    <property type="project" value="InterPro"/>
</dbReference>
<dbReference type="PANTHER" id="PTHR33397">
    <property type="entry name" value="UPF0331 PROTEIN YUTE"/>
    <property type="match status" value="1"/>
</dbReference>
<keyword evidence="3" id="KW-0378">Hydrolase</keyword>
<comment type="similarity">
    <text evidence="4">Belongs to the HepT RNase toxin family.</text>
</comment>
<gene>
    <name evidence="5" type="ORF">SCARUB_01910</name>
</gene>
<evidence type="ECO:0000313" key="6">
    <source>
        <dbReference type="Proteomes" id="UP000094056"/>
    </source>
</evidence>
<protein>
    <recommendedName>
        <fullName evidence="7">DUF86 domain-containing protein</fullName>
    </recommendedName>
</protein>
<dbReference type="NCBIfam" id="NF047751">
    <property type="entry name" value="HepT_toxin"/>
    <property type="match status" value="1"/>
</dbReference>
<evidence type="ECO:0000256" key="3">
    <source>
        <dbReference type="ARBA" id="ARBA00022801"/>
    </source>
</evidence>
<dbReference type="GO" id="GO:0016787">
    <property type="term" value="F:hydrolase activity"/>
    <property type="evidence" value="ECO:0007669"/>
    <property type="project" value="UniProtKB-KW"/>
</dbReference>
<accession>A0A1E3XBF5</accession>
<dbReference type="InterPro" id="IPR052379">
    <property type="entry name" value="Type_VII_TA_RNase"/>
</dbReference>
<dbReference type="AlphaFoldDB" id="A0A1E3XBF5"/>
<comment type="caution">
    <text evidence="5">The sequence shown here is derived from an EMBL/GenBank/DDBJ whole genome shotgun (WGS) entry which is preliminary data.</text>
</comment>
<dbReference type="Pfam" id="PF01934">
    <property type="entry name" value="HepT-like"/>
    <property type="match status" value="1"/>
</dbReference>
<evidence type="ECO:0008006" key="7">
    <source>
        <dbReference type="Google" id="ProtNLM"/>
    </source>
</evidence>
<reference evidence="5 6" key="1">
    <citation type="submission" date="2016-07" db="EMBL/GenBank/DDBJ databases">
        <title>Draft genome of Scalindua rubra, obtained from a brine-seawater interface in the Red Sea, sheds light on salt adaptation in anammox bacteria.</title>
        <authorList>
            <person name="Speth D.R."/>
            <person name="Lagkouvardos I."/>
            <person name="Wang Y."/>
            <person name="Qian P.-Y."/>
            <person name="Dutilh B.E."/>
            <person name="Jetten M.S."/>
        </authorList>
    </citation>
    <scope>NUCLEOTIDE SEQUENCE [LARGE SCALE GENOMIC DNA]</scope>
    <source>
        <strain evidence="5">BSI-1</strain>
    </source>
</reference>
<name>A0A1E3XBF5_9BACT</name>
<evidence type="ECO:0000313" key="5">
    <source>
        <dbReference type="EMBL" id="ODS32971.1"/>
    </source>
</evidence>
<keyword evidence="1" id="KW-1277">Toxin-antitoxin system</keyword>
<evidence type="ECO:0000256" key="4">
    <source>
        <dbReference type="ARBA" id="ARBA00024207"/>
    </source>
</evidence>
<organism evidence="5 6">
    <name type="scientific">Candidatus Scalindua rubra</name>
    <dbReference type="NCBI Taxonomy" id="1872076"/>
    <lineage>
        <taxon>Bacteria</taxon>
        <taxon>Pseudomonadati</taxon>
        <taxon>Planctomycetota</taxon>
        <taxon>Candidatus Brocadiia</taxon>
        <taxon>Candidatus Brocadiales</taxon>
        <taxon>Candidatus Scalinduaceae</taxon>
        <taxon>Candidatus Scalindua</taxon>
    </lineage>
</organism>
<dbReference type="GO" id="GO:0004540">
    <property type="term" value="F:RNA nuclease activity"/>
    <property type="evidence" value="ECO:0007669"/>
    <property type="project" value="InterPro"/>
</dbReference>
<sequence length="142" mass="16615">MVNKSMITSRLAFIEDALKEMRDLGSIQKEEFLKDKTKVAAVESYLRRSLEALFDVGRHILVHEGWHEYSMEYKSITSGMVEKGIISENLQDKLQQMAGYRNRMVHFYHEITPAELYQIVQEDMGDIEEVVREIKEFIVKKG</sequence>
<dbReference type="PANTHER" id="PTHR33397:SF3">
    <property type="entry name" value="MRNA NUCLEASE HEPT"/>
    <property type="match status" value="1"/>
</dbReference>
<dbReference type="InterPro" id="IPR008201">
    <property type="entry name" value="HepT-like"/>
</dbReference>
<dbReference type="Proteomes" id="UP000094056">
    <property type="component" value="Unassembled WGS sequence"/>
</dbReference>
<dbReference type="EMBL" id="MAYW01000042">
    <property type="protein sequence ID" value="ODS32971.1"/>
    <property type="molecule type" value="Genomic_DNA"/>
</dbReference>
<dbReference type="PATRIC" id="fig|1872076.5.peg.2248"/>
<keyword evidence="2" id="KW-0540">Nuclease</keyword>
<proteinExistence type="inferred from homology"/>
<dbReference type="InterPro" id="IPR037038">
    <property type="entry name" value="HepT-like_sf"/>
</dbReference>
<evidence type="ECO:0000256" key="1">
    <source>
        <dbReference type="ARBA" id="ARBA00022649"/>
    </source>
</evidence>